<dbReference type="PANTHER" id="PTHR14614">
    <property type="entry name" value="HEPATOCELLULAR CARCINOMA-ASSOCIATED ANTIGEN"/>
    <property type="match status" value="1"/>
</dbReference>
<dbReference type="Gene3D" id="3.40.50.150">
    <property type="entry name" value="Vaccinia Virus protein VP39"/>
    <property type="match status" value="1"/>
</dbReference>
<evidence type="ECO:0000313" key="2">
    <source>
        <dbReference type="Proteomes" id="UP001341281"/>
    </source>
</evidence>
<proteinExistence type="predicted"/>
<reference evidence="1 2" key="1">
    <citation type="submission" date="2024-02" db="EMBL/GenBank/DDBJ databases">
        <title>High-quality chromosome-scale genome assembly of Pensacola bahiagrass (Paspalum notatum Flugge var. saurae).</title>
        <authorList>
            <person name="Vega J.M."/>
            <person name="Podio M."/>
            <person name="Orjuela J."/>
            <person name="Siena L.A."/>
            <person name="Pessino S.C."/>
            <person name="Combes M.C."/>
            <person name="Mariac C."/>
            <person name="Albertini E."/>
            <person name="Pupilli F."/>
            <person name="Ortiz J.P.A."/>
            <person name="Leblanc O."/>
        </authorList>
    </citation>
    <scope>NUCLEOTIDE SEQUENCE [LARGE SCALE GENOMIC DNA]</scope>
    <source>
        <strain evidence="1">R1</strain>
        <tissue evidence="1">Leaf</tissue>
    </source>
</reference>
<dbReference type="InterPro" id="IPR029063">
    <property type="entry name" value="SAM-dependent_MTases_sf"/>
</dbReference>
<evidence type="ECO:0008006" key="3">
    <source>
        <dbReference type="Google" id="ProtNLM"/>
    </source>
</evidence>
<dbReference type="Pfam" id="PF10294">
    <property type="entry name" value="Methyltransf_16"/>
    <property type="match status" value="1"/>
</dbReference>
<sequence>MADAAAQDADEQLLHLNLAFLAGEPPACVLALARKAGGGSITPYVQNFLLESCIGTNVEGHQNSTYTTVILKRIISEVELSLDVVTDELYEEFAQRMSLKAKDSLLNRTDHIYKDISFLSSTYNNISSKLISLVARLSCSSNMLEGDTGCSLWPSSLFLSEFILSYPKIFSTKCCFELGSGVGLVGICLNYVGASKVILTDGDTSTLTNMKENMELNNLCIEQEVPEVSKESKNKVECRYLSWEEASKCDLPGYQPDIVGFVGQSEFIRDFLLYLGADIIYDPVCVPHLVRVLSMLLTRDGGQGESNGKSGDKFETETPVAYIATVVRNPETFNCFAKAAADTKLSVVNITSSAAPSNLLPYMLSYDRSSVQLLKVTLFS</sequence>
<dbReference type="InterPro" id="IPR019410">
    <property type="entry name" value="Methyltransf_16"/>
</dbReference>
<evidence type="ECO:0000313" key="1">
    <source>
        <dbReference type="EMBL" id="WVZ96215.1"/>
    </source>
</evidence>
<dbReference type="EMBL" id="CP144754">
    <property type="protein sequence ID" value="WVZ96215.1"/>
    <property type="molecule type" value="Genomic_DNA"/>
</dbReference>
<accession>A0AAQ3UU06</accession>
<dbReference type="AlphaFoldDB" id="A0AAQ3UU06"/>
<dbReference type="SUPFAM" id="SSF53335">
    <property type="entry name" value="S-adenosyl-L-methionine-dependent methyltransferases"/>
    <property type="match status" value="1"/>
</dbReference>
<organism evidence="1 2">
    <name type="scientific">Paspalum notatum var. saurae</name>
    <dbReference type="NCBI Taxonomy" id="547442"/>
    <lineage>
        <taxon>Eukaryota</taxon>
        <taxon>Viridiplantae</taxon>
        <taxon>Streptophyta</taxon>
        <taxon>Embryophyta</taxon>
        <taxon>Tracheophyta</taxon>
        <taxon>Spermatophyta</taxon>
        <taxon>Magnoliopsida</taxon>
        <taxon>Liliopsida</taxon>
        <taxon>Poales</taxon>
        <taxon>Poaceae</taxon>
        <taxon>PACMAD clade</taxon>
        <taxon>Panicoideae</taxon>
        <taxon>Andropogonodae</taxon>
        <taxon>Paspaleae</taxon>
        <taxon>Paspalinae</taxon>
        <taxon>Paspalum</taxon>
    </lineage>
</organism>
<dbReference type="PANTHER" id="PTHR14614:SF130">
    <property type="entry name" value="PROTEIN-LYSINE N-METHYLTRANSFERASE EEF2KMT"/>
    <property type="match status" value="1"/>
</dbReference>
<protein>
    <recommendedName>
        <fullName evidence="3">FAM86 N-terminal domain-containing protein</fullName>
    </recommendedName>
</protein>
<dbReference type="Proteomes" id="UP001341281">
    <property type="component" value="Chromosome 10"/>
</dbReference>
<keyword evidence="2" id="KW-1185">Reference proteome</keyword>
<gene>
    <name evidence="1" type="ORF">U9M48_041882</name>
</gene>
<name>A0AAQ3UU06_PASNO</name>